<reference evidence="3" key="1">
    <citation type="submission" date="2016-11" db="UniProtKB">
        <authorList>
            <consortium name="WormBaseParasite"/>
        </authorList>
    </citation>
    <scope>IDENTIFICATION</scope>
</reference>
<keyword evidence="2" id="KW-1185">Reference proteome</keyword>
<accession>A0A1I8C096</accession>
<feature type="compositionally biased region" description="Polar residues" evidence="1">
    <location>
        <begin position="156"/>
        <end position="168"/>
    </location>
</feature>
<feature type="region of interest" description="Disordered" evidence="1">
    <location>
        <begin position="146"/>
        <end position="168"/>
    </location>
</feature>
<dbReference type="Proteomes" id="UP000095281">
    <property type="component" value="Unplaced"/>
</dbReference>
<proteinExistence type="predicted"/>
<feature type="compositionally biased region" description="Polar residues" evidence="1">
    <location>
        <begin position="20"/>
        <end position="31"/>
    </location>
</feature>
<evidence type="ECO:0000313" key="2">
    <source>
        <dbReference type="Proteomes" id="UP000095281"/>
    </source>
</evidence>
<dbReference type="WBParaSite" id="MhA1_Contig88.frz3.gene36">
    <property type="protein sequence ID" value="MhA1_Contig88.frz3.gene36"/>
    <property type="gene ID" value="MhA1_Contig88.frz3.gene36"/>
</dbReference>
<feature type="region of interest" description="Disordered" evidence="1">
    <location>
        <begin position="72"/>
        <end position="130"/>
    </location>
</feature>
<protein>
    <submittedName>
        <fullName evidence="3">Uncharacterized protein</fullName>
    </submittedName>
</protein>
<evidence type="ECO:0000313" key="3">
    <source>
        <dbReference type="WBParaSite" id="MhA1_Contig88.frz3.gene36"/>
    </source>
</evidence>
<dbReference type="AlphaFoldDB" id="A0A1I8C096"/>
<feature type="region of interest" description="Disordered" evidence="1">
    <location>
        <begin position="18"/>
        <end position="41"/>
    </location>
</feature>
<evidence type="ECO:0000256" key="1">
    <source>
        <dbReference type="SAM" id="MobiDB-lite"/>
    </source>
</evidence>
<sequence>MEEEDHNIALTIQRKEILDMQTSQDQKTGEPSTRIGDEEEIDYNDYFENKEIEPFEWQRDLDHQIAEGSLSSRTQQTMEQQDFHQNRGSSSSHNHPGASIYTNQLWDSQYQPPFTHQNTSGIGESSSYQLLDPTYAPQPVVQPSQLQQHAPGIGGSASSLHQSEGSSYANLPSQIQQQPTGTENLQPGYGYGYPPTWNTHYPNYGNKQNFHILILFKKIKVVHLVINENED</sequence>
<organism evidence="2 3">
    <name type="scientific">Meloidogyne hapla</name>
    <name type="common">Root-knot nematode worm</name>
    <dbReference type="NCBI Taxonomy" id="6305"/>
    <lineage>
        <taxon>Eukaryota</taxon>
        <taxon>Metazoa</taxon>
        <taxon>Ecdysozoa</taxon>
        <taxon>Nematoda</taxon>
        <taxon>Chromadorea</taxon>
        <taxon>Rhabditida</taxon>
        <taxon>Tylenchina</taxon>
        <taxon>Tylenchomorpha</taxon>
        <taxon>Tylenchoidea</taxon>
        <taxon>Meloidogynidae</taxon>
        <taxon>Meloidogyninae</taxon>
        <taxon>Meloidogyne</taxon>
    </lineage>
</organism>
<name>A0A1I8C096_MELHA</name>
<feature type="compositionally biased region" description="Polar residues" evidence="1">
    <location>
        <begin position="86"/>
        <end position="129"/>
    </location>
</feature>